<comment type="caution">
    <text evidence="1">The sequence shown here is derived from an EMBL/GenBank/DDBJ whole genome shotgun (WGS) entry which is preliminary data.</text>
</comment>
<protein>
    <submittedName>
        <fullName evidence="1">Uncharacterized protein</fullName>
    </submittedName>
</protein>
<name>A0ACC1DDU4_9NEOP</name>
<accession>A0ACC1DDU4</accession>
<evidence type="ECO:0000313" key="2">
    <source>
        <dbReference type="Proteomes" id="UP000824533"/>
    </source>
</evidence>
<keyword evidence="2" id="KW-1185">Reference proteome</keyword>
<reference evidence="1 2" key="1">
    <citation type="journal article" date="2021" name="Front. Genet.">
        <title>Chromosome-Level Genome Assembly Reveals Significant Gene Expansion in the Toll and IMD Signaling Pathways of Dendrolimus kikuchii.</title>
        <authorList>
            <person name="Zhou J."/>
            <person name="Wu P."/>
            <person name="Xiong Z."/>
            <person name="Liu N."/>
            <person name="Zhao N."/>
            <person name="Ji M."/>
            <person name="Qiu Y."/>
            <person name="Yang B."/>
        </authorList>
    </citation>
    <scope>NUCLEOTIDE SEQUENCE [LARGE SCALE GENOMIC DNA]</scope>
    <source>
        <strain evidence="1">Ann1</strain>
    </source>
</reference>
<proteinExistence type="predicted"/>
<gene>
    <name evidence="1" type="ORF">K1T71_002319</name>
</gene>
<evidence type="ECO:0000313" key="1">
    <source>
        <dbReference type="EMBL" id="KAJ0181597.1"/>
    </source>
</evidence>
<dbReference type="Proteomes" id="UP000824533">
    <property type="component" value="Linkage Group LG04"/>
</dbReference>
<organism evidence="1 2">
    <name type="scientific">Dendrolimus kikuchii</name>
    <dbReference type="NCBI Taxonomy" id="765133"/>
    <lineage>
        <taxon>Eukaryota</taxon>
        <taxon>Metazoa</taxon>
        <taxon>Ecdysozoa</taxon>
        <taxon>Arthropoda</taxon>
        <taxon>Hexapoda</taxon>
        <taxon>Insecta</taxon>
        <taxon>Pterygota</taxon>
        <taxon>Neoptera</taxon>
        <taxon>Endopterygota</taxon>
        <taxon>Lepidoptera</taxon>
        <taxon>Glossata</taxon>
        <taxon>Ditrysia</taxon>
        <taxon>Bombycoidea</taxon>
        <taxon>Lasiocampidae</taxon>
        <taxon>Dendrolimus</taxon>
    </lineage>
</organism>
<sequence>MKPDEETKEEIDKPEIVTGDVIGDTAYSERFVLKILLKLANLDTLKHEIPEKSFEDDLCTLWDMTTERDVVLFLQKHDVLNLINFALPIVNSPRIIEIFIGIVGNMCCQKEAVVELLKIDGLMNTLLEYSKSDDSLILIQLLRLISSCLFLSHDDDVAIWMKLFLNYGYSDALYFILSNSSNKDLLVTALENFNTICSYCNIEKHRKDFFIHFITEEALVSLCTAFTEVTVSQKDLLESDVLERLMVICLQIILNLTGFDKSHEIYANKRDNLTTVIHQIMNYYENKLVKQKEIDSDIVDIIESTNTIVNILKLGEHSHPNKFFKQTYKMWEAACSMTNSDNCSDFEDDKKELLEFPEKIKGPLASLIGLYVSQCDQKYLLKVLDSIRRDYEDILKLIKDVELQSAVTKRTDNYRTRLKENVDS</sequence>
<dbReference type="EMBL" id="CM034390">
    <property type="protein sequence ID" value="KAJ0181597.1"/>
    <property type="molecule type" value="Genomic_DNA"/>
</dbReference>